<evidence type="ECO:0000313" key="2">
    <source>
        <dbReference type="EMBL" id="CTP84423.1"/>
    </source>
</evidence>
<dbReference type="RefSeq" id="WP_003476100.1">
    <property type="nucleotide sequence ID" value="NZ_CP076251.1"/>
</dbReference>
<keyword evidence="1" id="KW-0732">Signal</keyword>
<dbReference type="InterPro" id="IPR005618">
    <property type="entry name" value="OMPW"/>
</dbReference>
<evidence type="ECO:0000256" key="1">
    <source>
        <dbReference type="SAM" id="SignalP"/>
    </source>
</evidence>
<evidence type="ECO:0000313" key="3">
    <source>
        <dbReference type="Proteomes" id="UP000045978"/>
    </source>
</evidence>
<dbReference type="Proteomes" id="UP000045978">
    <property type="component" value="Unassembled WGS sequence"/>
</dbReference>
<feature type="chain" id="PRO_5005492303" evidence="1">
    <location>
        <begin position="24"/>
        <end position="210"/>
    </location>
</feature>
<proteinExistence type="predicted"/>
<dbReference type="EMBL" id="CXOJ01000013">
    <property type="protein sequence ID" value="CTP84423.1"/>
    <property type="molecule type" value="Genomic_DNA"/>
</dbReference>
<dbReference type="GeneID" id="66889528"/>
<gene>
    <name evidence="2" type="ORF">XTPLMG730_0780</name>
</gene>
<dbReference type="Pfam" id="PF03922">
    <property type="entry name" value="OmpW"/>
    <property type="match status" value="1"/>
</dbReference>
<protein>
    <submittedName>
        <fullName evidence="2">Ompw family outer membrane protein</fullName>
    </submittedName>
</protein>
<feature type="signal peptide" evidence="1">
    <location>
        <begin position="1"/>
        <end position="23"/>
    </location>
</feature>
<organism evidence="2 3">
    <name type="scientific">Xanthomonas graminis pv. phlei</name>
    <dbReference type="NCBI Taxonomy" id="487906"/>
    <lineage>
        <taxon>Bacteria</taxon>
        <taxon>Pseudomonadati</taxon>
        <taxon>Pseudomonadota</taxon>
        <taxon>Gammaproteobacteria</taxon>
        <taxon>Lysobacterales</taxon>
        <taxon>Lysobacteraceae</taxon>
        <taxon>Xanthomonas</taxon>
        <taxon>Xanthomonas translucens group</taxon>
        <taxon>Xanthomonas graminis</taxon>
    </lineage>
</organism>
<dbReference type="Gene3D" id="2.40.160.20">
    <property type="match status" value="1"/>
</dbReference>
<sequence>MRSIQILSLAVVSALAFAPAAFAQDADTASGKRFAVVGSATLLDPHSKPANGLNVDGGPAPTISASWLINDNWAVELWGAADKFNHRVTASGVGKVGTVEQQPLALSGQYHFGQADNVFRPFVGVGYYESNFSNEKIDGLSASGQHVGLDTAKGAIGTVGVDMNINSTWFARADARYMHSRPEVQVAGSGTGQDLKLDPWLVSFGVGARF</sequence>
<dbReference type="GO" id="GO:0055085">
    <property type="term" value="P:transmembrane transport"/>
    <property type="evidence" value="ECO:0007669"/>
    <property type="project" value="TreeGrafter"/>
</dbReference>
<dbReference type="PANTHER" id="PTHR36920">
    <property type="match status" value="1"/>
</dbReference>
<reference evidence="2 3" key="1">
    <citation type="submission" date="2015-07" db="EMBL/GenBank/DDBJ databases">
        <authorList>
            <person name="Noorani M."/>
        </authorList>
    </citation>
    <scope>NUCLEOTIDE SEQUENCE [LARGE SCALE GENOMIC DNA]</scope>
    <source>
        <strain evidence="2">LMG730</strain>
    </source>
</reference>
<dbReference type="GO" id="GO:0019867">
    <property type="term" value="C:outer membrane"/>
    <property type="evidence" value="ECO:0007669"/>
    <property type="project" value="InterPro"/>
</dbReference>
<dbReference type="SUPFAM" id="SSF56925">
    <property type="entry name" value="OMPA-like"/>
    <property type="match status" value="1"/>
</dbReference>
<dbReference type="InterPro" id="IPR011250">
    <property type="entry name" value="OMP/PagP_B-barrel"/>
</dbReference>
<dbReference type="PANTHER" id="PTHR36920:SF1">
    <property type="entry name" value="OUTER MEMBRANE PROTEIN W"/>
    <property type="match status" value="1"/>
</dbReference>
<accession>A0A0K2ZFL9</accession>
<dbReference type="AlphaFoldDB" id="A0A0K2ZFL9"/>
<name>A0A0K2ZFL9_9XANT</name>